<organism evidence="2">
    <name type="scientific">Caulobacter sp. 602-2</name>
    <dbReference type="NCBI Taxonomy" id="2710887"/>
    <lineage>
        <taxon>Bacteria</taxon>
        <taxon>Pseudomonadati</taxon>
        <taxon>Pseudomonadota</taxon>
        <taxon>Alphaproteobacteria</taxon>
        <taxon>Caulobacterales</taxon>
        <taxon>Caulobacteraceae</taxon>
        <taxon>Caulobacter</taxon>
    </lineage>
</organism>
<feature type="chain" id="PRO_5026236090" evidence="1">
    <location>
        <begin position="23"/>
        <end position="159"/>
    </location>
</feature>
<name>A0A6G4QYD9_9CAUL</name>
<dbReference type="RefSeq" id="WP_165259438.1">
    <property type="nucleotide sequence ID" value="NZ_JAAKGT010000006.1"/>
</dbReference>
<dbReference type="EMBL" id="JAAKGT010000006">
    <property type="protein sequence ID" value="NGM50666.1"/>
    <property type="molecule type" value="Genomic_DNA"/>
</dbReference>
<comment type="caution">
    <text evidence="2">The sequence shown here is derived from an EMBL/GenBank/DDBJ whole genome shotgun (WGS) entry which is preliminary data.</text>
</comment>
<sequence length="159" mass="16649">MRAVFASVAGVLLLSFGSLCHAGAYSDGMSKCLVRSATADDKASLVVWMLVAISSHPAAKPYSQVTPKQRADAMVAAATVLDRLVLVACRREAVDVLRYEGPNALANSFELLGKIATQSLMVDPGVSRNLGLVGAYINSDGWSALGQEAGLPENGLSIR</sequence>
<dbReference type="AlphaFoldDB" id="A0A6G4QYD9"/>
<reference evidence="2" key="1">
    <citation type="submission" date="2020-02" db="EMBL/GenBank/DDBJ databases">
        <authorList>
            <person name="Gao J."/>
            <person name="Sun J."/>
        </authorList>
    </citation>
    <scope>NUCLEOTIDE SEQUENCE</scope>
    <source>
        <strain evidence="2">602-2</strain>
    </source>
</reference>
<gene>
    <name evidence="2" type="ORF">G5B46_13695</name>
</gene>
<proteinExistence type="predicted"/>
<evidence type="ECO:0000313" key="2">
    <source>
        <dbReference type="EMBL" id="NGM50666.1"/>
    </source>
</evidence>
<evidence type="ECO:0000256" key="1">
    <source>
        <dbReference type="SAM" id="SignalP"/>
    </source>
</evidence>
<keyword evidence="1" id="KW-0732">Signal</keyword>
<accession>A0A6G4QYD9</accession>
<protein>
    <submittedName>
        <fullName evidence="2">Uncharacterized protein</fullName>
    </submittedName>
</protein>
<feature type="signal peptide" evidence="1">
    <location>
        <begin position="1"/>
        <end position="22"/>
    </location>
</feature>